<keyword evidence="4" id="KW-0560">Oxidoreductase</keyword>
<gene>
    <name evidence="5" type="ORF">QQX98_003533</name>
</gene>
<dbReference type="Proteomes" id="UP001498476">
    <property type="component" value="Unassembled WGS sequence"/>
</dbReference>
<accession>A0ABR1HCZ3</accession>
<evidence type="ECO:0008006" key="7">
    <source>
        <dbReference type="Google" id="ProtNLM"/>
    </source>
</evidence>
<organism evidence="5 6">
    <name type="scientific">Neonectria punicea</name>
    <dbReference type="NCBI Taxonomy" id="979145"/>
    <lineage>
        <taxon>Eukaryota</taxon>
        <taxon>Fungi</taxon>
        <taxon>Dikarya</taxon>
        <taxon>Ascomycota</taxon>
        <taxon>Pezizomycotina</taxon>
        <taxon>Sordariomycetes</taxon>
        <taxon>Hypocreomycetidae</taxon>
        <taxon>Hypocreales</taxon>
        <taxon>Nectriaceae</taxon>
        <taxon>Neonectria</taxon>
    </lineage>
</organism>
<evidence type="ECO:0000256" key="2">
    <source>
        <dbReference type="ARBA" id="ARBA00022630"/>
    </source>
</evidence>
<keyword evidence="6" id="KW-1185">Reference proteome</keyword>
<dbReference type="InterPro" id="IPR036188">
    <property type="entry name" value="FAD/NAD-bd_sf"/>
</dbReference>
<dbReference type="PANTHER" id="PTHR10961">
    <property type="entry name" value="PEROXISOMAL SARCOSINE OXIDASE"/>
    <property type="match status" value="1"/>
</dbReference>
<keyword evidence="2" id="KW-0285">Flavoprotein</keyword>
<dbReference type="PANTHER" id="PTHR10961:SF15">
    <property type="entry name" value="FAD DEPENDENT OXIDOREDUCTASE DOMAIN-CONTAINING PROTEIN"/>
    <property type="match status" value="1"/>
</dbReference>
<dbReference type="EMBL" id="JAZAVJ010000041">
    <property type="protein sequence ID" value="KAK7419031.1"/>
    <property type="molecule type" value="Genomic_DNA"/>
</dbReference>
<evidence type="ECO:0000256" key="1">
    <source>
        <dbReference type="ARBA" id="ARBA00001974"/>
    </source>
</evidence>
<comment type="cofactor">
    <cofactor evidence="1">
        <name>FAD</name>
        <dbReference type="ChEBI" id="CHEBI:57692"/>
    </cofactor>
</comment>
<evidence type="ECO:0000256" key="3">
    <source>
        <dbReference type="ARBA" id="ARBA00022827"/>
    </source>
</evidence>
<comment type="caution">
    <text evidence="5">The sequence shown here is derived from an EMBL/GenBank/DDBJ whole genome shotgun (WGS) entry which is preliminary data.</text>
</comment>
<dbReference type="Gene3D" id="3.50.50.60">
    <property type="entry name" value="FAD/NAD(P)-binding domain"/>
    <property type="match status" value="1"/>
</dbReference>
<proteinExistence type="predicted"/>
<sequence length="121" mass="13724">MKEVVAQAFPELVEFGFSDSRLCWYTDTIDEDYVIDYVPGYSDSFFICTGGCGHAFKFLPILGRLERVPDQFTPIWKWRVAEEGKENNGLSEGETGPRDISKLKMANPLDFSLTKTPASRM</sequence>
<evidence type="ECO:0000313" key="6">
    <source>
        <dbReference type="Proteomes" id="UP001498476"/>
    </source>
</evidence>
<evidence type="ECO:0000313" key="5">
    <source>
        <dbReference type="EMBL" id="KAK7419031.1"/>
    </source>
</evidence>
<protein>
    <recommendedName>
        <fullName evidence="7">FAD dependent oxidoreductase domain-containing protein</fullName>
    </recommendedName>
</protein>
<dbReference type="Gene3D" id="3.30.9.10">
    <property type="entry name" value="D-Amino Acid Oxidase, subunit A, domain 2"/>
    <property type="match status" value="1"/>
</dbReference>
<name>A0ABR1HCZ3_9HYPO</name>
<dbReference type="InterPro" id="IPR045170">
    <property type="entry name" value="MTOX"/>
</dbReference>
<keyword evidence="3" id="KW-0274">FAD</keyword>
<evidence type="ECO:0000256" key="4">
    <source>
        <dbReference type="ARBA" id="ARBA00023002"/>
    </source>
</evidence>
<reference evidence="5 6" key="1">
    <citation type="journal article" date="2025" name="Microbiol. Resour. Announc.">
        <title>Draft genome sequences for Neonectria magnoliae and Neonectria punicea, canker pathogens of Liriodendron tulipifera and Acer saccharum in West Virginia.</title>
        <authorList>
            <person name="Petronek H.M."/>
            <person name="Kasson M.T."/>
            <person name="Metheny A.M."/>
            <person name="Stauder C.M."/>
            <person name="Lovett B."/>
            <person name="Lynch S.C."/>
            <person name="Garnas J.R."/>
            <person name="Kasson L.R."/>
            <person name="Stajich J.E."/>
        </authorList>
    </citation>
    <scope>NUCLEOTIDE SEQUENCE [LARGE SCALE GENOMIC DNA]</scope>
    <source>
        <strain evidence="5 6">NRRL 64653</strain>
    </source>
</reference>